<reference evidence="1 2" key="1">
    <citation type="submission" date="2014-04" db="EMBL/GenBank/DDBJ databases">
        <authorList>
            <consortium name="DOE Joint Genome Institute"/>
            <person name="Kuo A."/>
            <person name="Girlanda M."/>
            <person name="Perotto S."/>
            <person name="Kohler A."/>
            <person name="Nagy L.G."/>
            <person name="Floudas D."/>
            <person name="Copeland A."/>
            <person name="Barry K.W."/>
            <person name="Cichocki N."/>
            <person name="Veneault-Fourrey C."/>
            <person name="LaButti K."/>
            <person name="Lindquist E.A."/>
            <person name="Lipzen A."/>
            <person name="Lundell T."/>
            <person name="Morin E."/>
            <person name="Murat C."/>
            <person name="Sun H."/>
            <person name="Tunlid A."/>
            <person name="Henrissat B."/>
            <person name="Grigoriev I.V."/>
            <person name="Hibbett D.S."/>
            <person name="Martin F."/>
            <person name="Nordberg H.P."/>
            <person name="Cantor M.N."/>
            <person name="Hua S.X."/>
        </authorList>
    </citation>
    <scope>NUCLEOTIDE SEQUENCE [LARGE SCALE GENOMIC DNA]</scope>
    <source>
        <strain evidence="1 2">MUT 4182</strain>
    </source>
</reference>
<sequence length="153" mass="16560">MAIQTVYPSFKSLKATLSSHTEAAELETFCRSDSKGKVTIRRLVTMLTLSYYPRSSPLVLPSPSNFSTSPPWISSVCCTQRYFELLASQRATVLCRNPLGTRTGIGQVGRRAAEGLQRVAQGLGLAMGLAPGAPTVLAIASRTWRKDTAPQTK</sequence>
<accession>A0A0C3QK94</accession>
<name>A0A0C3QK94_9AGAM</name>
<reference evidence="2" key="2">
    <citation type="submission" date="2015-01" db="EMBL/GenBank/DDBJ databases">
        <title>Evolutionary Origins and Diversification of the Mycorrhizal Mutualists.</title>
        <authorList>
            <consortium name="DOE Joint Genome Institute"/>
            <consortium name="Mycorrhizal Genomics Consortium"/>
            <person name="Kohler A."/>
            <person name="Kuo A."/>
            <person name="Nagy L.G."/>
            <person name="Floudas D."/>
            <person name="Copeland A."/>
            <person name="Barry K.W."/>
            <person name="Cichocki N."/>
            <person name="Veneault-Fourrey C."/>
            <person name="LaButti K."/>
            <person name="Lindquist E.A."/>
            <person name="Lipzen A."/>
            <person name="Lundell T."/>
            <person name="Morin E."/>
            <person name="Murat C."/>
            <person name="Riley R."/>
            <person name="Ohm R."/>
            <person name="Sun H."/>
            <person name="Tunlid A."/>
            <person name="Henrissat B."/>
            <person name="Grigoriev I.V."/>
            <person name="Hibbett D.S."/>
            <person name="Martin F."/>
        </authorList>
    </citation>
    <scope>NUCLEOTIDE SEQUENCE [LARGE SCALE GENOMIC DNA]</scope>
    <source>
        <strain evidence="2">MUT 4182</strain>
    </source>
</reference>
<evidence type="ECO:0000313" key="1">
    <source>
        <dbReference type="EMBL" id="KIO26769.1"/>
    </source>
</evidence>
<dbReference type="Proteomes" id="UP000054248">
    <property type="component" value="Unassembled WGS sequence"/>
</dbReference>
<organism evidence="1 2">
    <name type="scientific">Tulasnella calospora MUT 4182</name>
    <dbReference type="NCBI Taxonomy" id="1051891"/>
    <lineage>
        <taxon>Eukaryota</taxon>
        <taxon>Fungi</taxon>
        <taxon>Dikarya</taxon>
        <taxon>Basidiomycota</taxon>
        <taxon>Agaricomycotina</taxon>
        <taxon>Agaricomycetes</taxon>
        <taxon>Cantharellales</taxon>
        <taxon>Tulasnellaceae</taxon>
        <taxon>Tulasnella</taxon>
    </lineage>
</organism>
<dbReference type="EMBL" id="KN823019">
    <property type="protein sequence ID" value="KIO26769.1"/>
    <property type="molecule type" value="Genomic_DNA"/>
</dbReference>
<evidence type="ECO:0000313" key="2">
    <source>
        <dbReference type="Proteomes" id="UP000054248"/>
    </source>
</evidence>
<proteinExistence type="predicted"/>
<dbReference type="HOGENOM" id="CLU_1714659_0_0_1"/>
<dbReference type="AlphaFoldDB" id="A0A0C3QK94"/>
<protein>
    <submittedName>
        <fullName evidence="1">Uncharacterized protein</fullName>
    </submittedName>
</protein>
<gene>
    <name evidence="1" type="ORF">M407DRAFT_7657</name>
</gene>
<keyword evidence="2" id="KW-1185">Reference proteome</keyword>